<dbReference type="FunFam" id="3.10.20.30:FF:000002">
    <property type="entry name" value="GTP pyrophosphokinase (RelA/SpoT)"/>
    <property type="match status" value="1"/>
</dbReference>
<accession>A0A2Z6DY35</accession>
<dbReference type="GO" id="GO:0008728">
    <property type="term" value="F:GTP diphosphokinase activity"/>
    <property type="evidence" value="ECO:0007669"/>
    <property type="project" value="TreeGrafter"/>
</dbReference>
<evidence type="ECO:0000256" key="1">
    <source>
        <dbReference type="ARBA" id="ARBA00019852"/>
    </source>
</evidence>
<dbReference type="InterPro" id="IPR004811">
    <property type="entry name" value="RelA/Spo_fam"/>
</dbReference>
<dbReference type="FunFam" id="3.30.460.10:FF:000001">
    <property type="entry name" value="GTP pyrophosphokinase RelA"/>
    <property type="match status" value="1"/>
</dbReference>
<dbReference type="CDD" id="cd05399">
    <property type="entry name" value="NT_Rel-Spo_like"/>
    <property type="match status" value="1"/>
</dbReference>
<dbReference type="InterPro" id="IPR043519">
    <property type="entry name" value="NT_sf"/>
</dbReference>
<evidence type="ECO:0000313" key="9">
    <source>
        <dbReference type="Proteomes" id="UP000262004"/>
    </source>
</evidence>
<dbReference type="Pfam" id="PF02824">
    <property type="entry name" value="TGS"/>
    <property type="match status" value="1"/>
</dbReference>
<dbReference type="Pfam" id="PF19296">
    <property type="entry name" value="RelA_AH_RIS"/>
    <property type="match status" value="1"/>
</dbReference>
<dbReference type="InterPro" id="IPR012675">
    <property type="entry name" value="Beta-grasp_dom_sf"/>
</dbReference>
<gene>
    <name evidence="8" type="ORF">HPTL_1113</name>
</gene>
<comment type="similarity">
    <text evidence="5">Belongs to the relA/spoT family.</text>
</comment>
<dbReference type="Gene3D" id="3.30.460.10">
    <property type="entry name" value="Beta Polymerase, domain 2"/>
    <property type="match status" value="1"/>
</dbReference>
<evidence type="ECO:0000256" key="4">
    <source>
        <dbReference type="ARBA" id="ARBA00033308"/>
    </source>
</evidence>
<dbReference type="InterPro" id="IPR004095">
    <property type="entry name" value="TGS"/>
</dbReference>
<sequence>MVATTSSVAVASWETAQAALGIELSEPERLQLETVARDAQSWLEGLTLETGEPVWSHALGMALLAAELKLDLASRLAALLYPVPTRVPEQWDAIQESLSPDVLRLIKGLQRLHGVRLRSGDGAPERDTIEAVRKMVLAMVEDVRVVLLRLSSRVMTLRWFAKHPEHESARSYAAESQTLYAPLANRLGIWRLKWEIEDLAFRLLDPETYKSLAKRLEERRVEREAFITERIAEFTALLQQMKIAPFEVTGRPKHLYSIFLKMQRKRLDLREIYDLRAVRILVPTVADCYAVLAEVHARYQPIEGEFDDYIARPKANGYQSLHTAVVAADGRPLEVQIRTFAMHRAAEFGVAAHWRYKEGAPKPSSYDEKIALLRSLLAWRDEVADANVWADRVKRAIKEEVIYVTTPAGRVIDLPYGATPIDFAYRIHTDVGHRCRGVKVDGQIVPLNTPLTTGQTVEILTAKTGGPSRDWLQPGFVVTRHARSKIRLWFAQAEQAQLEARGKTLVEQTLARAGKTKTKVDDLAARLGFKEPAALYRAFARGEVGPKALLEAVEGKPDASESASAARRRAPQDHVGPNAVASVVIGGERGFYAQPAKCCLPQLGDAIVAFLSRSRGLTIHHQACPEIARLRHVHPERVLPATWESS</sequence>
<evidence type="ECO:0000256" key="6">
    <source>
        <dbReference type="SAM" id="MobiDB-lite"/>
    </source>
</evidence>
<dbReference type="GO" id="GO:0042594">
    <property type="term" value="P:response to starvation"/>
    <property type="evidence" value="ECO:0007669"/>
    <property type="project" value="TreeGrafter"/>
</dbReference>
<dbReference type="InterPro" id="IPR033655">
    <property type="entry name" value="TGS_RelA/SpoT"/>
</dbReference>
<keyword evidence="8" id="KW-0808">Transferase</keyword>
<dbReference type="GO" id="GO:0008893">
    <property type="term" value="F:guanosine-3',5'-bis(diphosphate) 3'-diphosphatase activity"/>
    <property type="evidence" value="ECO:0007669"/>
    <property type="project" value="TreeGrafter"/>
</dbReference>
<dbReference type="SMART" id="SM00954">
    <property type="entry name" value="RelA_SpoT"/>
    <property type="match status" value="1"/>
</dbReference>
<dbReference type="Pfam" id="PF13328">
    <property type="entry name" value="HD_4"/>
    <property type="match status" value="1"/>
</dbReference>
<dbReference type="SUPFAM" id="SSF81301">
    <property type="entry name" value="Nucleotidyltransferase"/>
    <property type="match status" value="1"/>
</dbReference>
<dbReference type="Proteomes" id="UP000262004">
    <property type="component" value="Chromosome"/>
</dbReference>
<dbReference type="SUPFAM" id="SSF109604">
    <property type="entry name" value="HD-domain/PDEase-like"/>
    <property type="match status" value="1"/>
</dbReference>
<protein>
    <recommendedName>
        <fullName evidence="1">GTP pyrophosphokinase</fullName>
    </recommendedName>
    <alternativeName>
        <fullName evidence="3">(p)ppGpp synthase</fullName>
    </alternativeName>
    <alternativeName>
        <fullName evidence="2">ATP:GTP 3'-pyrophosphotransferase</fullName>
    </alternativeName>
    <alternativeName>
        <fullName evidence="4">ppGpp synthase I</fullName>
    </alternativeName>
</protein>
<feature type="domain" description="TGS" evidence="7">
    <location>
        <begin position="398"/>
        <end position="461"/>
    </location>
</feature>
<dbReference type="PANTHER" id="PTHR21262">
    <property type="entry name" value="GUANOSINE-3',5'-BIS DIPHOSPHATE 3'-PYROPHOSPHOHYDROLASE"/>
    <property type="match status" value="1"/>
</dbReference>
<dbReference type="GO" id="GO:0005886">
    <property type="term" value="C:plasma membrane"/>
    <property type="evidence" value="ECO:0007669"/>
    <property type="project" value="TreeGrafter"/>
</dbReference>
<dbReference type="Pfam" id="PF04607">
    <property type="entry name" value="RelA_SpoT"/>
    <property type="match status" value="1"/>
</dbReference>
<dbReference type="GO" id="GO:0015949">
    <property type="term" value="P:nucleobase-containing small molecule interconversion"/>
    <property type="evidence" value="ECO:0007669"/>
    <property type="project" value="UniProtKB-ARBA"/>
</dbReference>
<dbReference type="SUPFAM" id="SSF81271">
    <property type="entry name" value="TGS-like"/>
    <property type="match status" value="1"/>
</dbReference>
<dbReference type="GO" id="GO:0015969">
    <property type="term" value="P:guanosine tetraphosphate metabolic process"/>
    <property type="evidence" value="ECO:0007669"/>
    <property type="project" value="InterPro"/>
</dbReference>
<evidence type="ECO:0000256" key="2">
    <source>
        <dbReference type="ARBA" id="ARBA00029754"/>
    </source>
</evidence>
<organism evidence="8 9">
    <name type="scientific">Hydrogenophilus thermoluteolus</name>
    <name type="common">Pseudomonas hydrogenothermophila</name>
    <dbReference type="NCBI Taxonomy" id="297"/>
    <lineage>
        <taxon>Bacteria</taxon>
        <taxon>Pseudomonadati</taxon>
        <taxon>Pseudomonadota</taxon>
        <taxon>Hydrogenophilia</taxon>
        <taxon>Hydrogenophilales</taxon>
        <taxon>Hydrogenophilaceae</taxon>
        <taxon>Hydrogenophilus</taxon>
    </lineage>
</organism>
<evidence type="ECO:0000256" key="5">
    <source>
        <dbReference type="RuleBase" id="RU003847"/>
    </source>
</evidence>
<dbReference type="InterPro" id="IPR012676">
    <property type="entry name" value="TGS-like"/>
</dbReference>
<dbReference type="AlphaFoldDB" id="A0A2Z6DY35"/>
<keyword evidence="9" id="KW-1185">Reference proteome</keyword>
<reference evidence="8 9" key="1">
    <citation type="submission" date="2018-04" db="EMBL/GenBank/DDBJ databases">
        <title>Complete genome sequence of Hydrogenophilus thermoluteolus TH-1.</title>
        <authorList>
            <person name="Arai H."/>
        </authorList>
    </citation>
    <scope>NUCLEOTIDE SEQUENCE [LARGE SCALE GENOMIC DNA]</scope>
    <source>
        <strain evidence="8 9">TH-1</strain>
    </source>
</reference>
<proteinExistence type="inferred from homology"/>
<dbReference type="CDD" id="cd01668">
    <property type="entry name" value="TGS_RSH"/>
    <property type="match status" value="1"/>
</dbReference>
<dbReference type="EMBL" id="AP018558">
    <property type="protein sequence ID" value="BBD77377.1"/>
    <property type="molecule type" value="Genomic_DNA"/>
</dbReference>
<dbReference type="InterPro" id="IPR007685">
    <property type="entry name" value="RelA_SpoT"/>
</dbReference>
<dbReference type="KEGG" id="htl:HPTL_1113"/>
<evidence type="ECO:0000313" key="8">
    <source>
        <dbReference type="EMBL" id="BBD77377.1"/>
    </source>
</evidence>
<evidence type="ECO:0000259" key="7">
    <source>
        <dbReference type="PROSITE" id="PS51880"/>
    </source>
</evidence>
<dbReference type="NCBIfam" id="TIGR00691">
    <property type="entry name" value="spoT_relA"/>
    <property type="match status" value="1"/>
</dbReference>
<dbReference type="Gene3D" id="1.10.3210.10">
    <property type="entry name" value="Hypothetical protein af1432"/>
    <property type="match status" value="1"/>
</dbReference>
<name>A0A2Z6DY35_HYDTE</name>
<dbReference type="OrthoDB" id="5287211at2"/>
<evidence type="ECO:0000256" key="3">
    <source>
        <dbReference type="ARBA" id="ARBA00032407"/>
    </source>
</evidence>
<comment type="function">
    <text evidence="5">In eubacteria ppGpp (guanosine 3'-diphosphate 5'-diphosphate) is a mediator of the stringent response that coordinates a variety of cellular activities in response to changes in nutritional abundance.</text>
</comment>
<keyword evidence="8" id="KW-0418">Kinase</keyword>
<dbReference type="Gene3D" id="3.10.20.30">
    <property type="match status" value="1"/>
</dbReference>
<dbReference type="RefSeq" id="WP_119335117.1">
    <property type="nucleotide sequence ID" value="NZ_AP018558.1"/>
</dbReference>
<dbReference type="InterPro" id="IPR045600">
    <property type="entry name" value="RelA/SpoT_AH_RIS"/>
</dbReference>
<dbReference type="PROSITE" id="PS51880">
    <property type="entry name" value="TGS"/>
    <property type="match status" value="1"/>
</dbReference>
<dbReference type="GO" id="GO:0016301">
    <property type="term" value="F:kinase activity"/>
    <property type="evidence" value="ECO:0007669"/>
    <property type="project" value="UniProtKB-KW"/>
</dbReference>
<dbReference type="PANTHER" id="PTHR21262:SF31">
    <property type="entry name" value="GTP PYROPHOSPHOKINASE"/>
    <property type="match status" value="1"/>
</dbReference>
<feature type="region of interest" description="Disordered" evidence="6">
    <location>
        <begin position="555"/>
        <end position="574"/>
    </location>
</feature>